<dbReference type="RefSeq" id="WP_269908870.1">
    <property type="nucleotide sequence ID" value="NZ_JAPFQA010000033.1"/>
</dbReference>
<comment type="caution">
    <text evidence="1">The sequence shown here is derived from an EMBL/GenBank/DDBJ whole genome shotgun (WGS) entry which is preliminary data.</text>
</comment>
<name>A0ABT4R476_9HYPH</name>
<sequence length="83" mass="8713">MSVFVCMSQTVEPPILPEGSPDREANCEVALETAFAELVTASEAQGWKPQETAATLLKIATEHAQRVTAVVAATAAGEQTSKP</sequence>
<evidence type="ECO:0000313" key="2">
    <source>
        <dbReference type="Proteomes" id="UP001152178"/>
    </source>
</evidence>
<reference evidence="1" key="1">
    <citation type="submission" date="2022-11" db="EMBL/GenBank/DDBJ databases">
        <authorList>
            <person name="Coimbra C."/>
        </authorList>
    </citation>
    <scope>NUCLEOTIDE SEQUENCE</scope>
    <source>
        <strain evidence="1">Jales19</strain>
    </source>
</reference>
<accession>A0ABT4R476</accession>
<keyword evidence="2" id="KW-1185">Reference proteome</keyword>
<gene>
    <name evidence="1" type="ORF">OOJ09_31065</name>
</gene>
<dbReference type="Proteomes" id="UP001152178">
    <property type="component" value="Unassembled WGS sequence"/>
</dbReference>
<evidence type="ECO:0000313" key="1">
    <source>
        <dbReference type="EMBL" id="MCZ8548622.1"/>
    </source>
</evidence>
<dbReference type="EMBL" id="JAPFQA010000033">
    <property type="protein sequence ID" value="MCZ8548622.1"/>
    <property type="molecule type" value="Genomic_DNA"/>
</dbReference>
<proteinExistence type="predicted"/>
<protein>
    <submittedName>
        <fullName evidence="1">Uncharacterized protein</fullName>
    </submittedName>
</protein>
<organism evidence="1 2">
    <name type="scientific">Mesorhizobium qingshengii</name>
    <dbReference type="NCBI Taxonomy" id="1165689"/>
    <lineage>
        <taxon>Bacteria</taxon>
        <taxon>Pseudomonadati</taxon>
        <taxon>Pseudomonadota</taxon>
        <taxon>Alphaproteobacteria</taxon>
        <taxon>Hyphomicrobiales</taxon>
        <taxon>Phyllobacteriaceae</taxon>
        <taxon>Mesorhizobium</taxon>
    </lineage>
</organism>